<organism evidence="1 2">
    <name type="scientific">Colletotrichum higginsianum (strain IMI 349063)</name>
    <name type="common">Crucifer anthracnose fungus</name>
    <dbReference type="NCBI Taxonomy" id="759273"/>
    <lineage>
        <taxon>Eukaryota</taxon>
        <taxon>Fungi</taxon>
        <taxon>Dikarya</taxon>
        <taxon>Ascomycota</taxon>
        <taxon>Pezizomycotina</taxon>
        <taxon>Sordariomycetes</taxon>
        <taxon>Hypocreomycetidae</taxon>
        <taxon>Glomerellales</taxon>
        <taxon>Glomerellaceae</taxon>
        <taxon>Colletotrichum</taxon>
        <taxon>Colletotrichum destructivum species complex</taxon>
    </lineage>
</organism>
<proteinExistence type="predicted"/>
<reference evidence="2" key="1">
    <citation type="journal article" date="2012" name="Nat. Genet.">
        <title>Lifestyle transitions in plant pathogenic Colletotrichum fungi deciphered by genome and transcriptome analyses.</title>
        <authorList>
            <person name="O'Connell R.J."/>
            <person name="Thon M.R."/>
            <person name="Hacquard S."/>
            <person name="Amyotte S.G."/>
            <person name="Kleemann J."/>
            <person name="Torres M.F."/>
            <person name="Damm U."/>
            <person name="Buiate E.A."/>
            <person name="Epstein L."/>
            <person name="Alkan N."/>
            <person name="Altmueller J."/>
            <person name="Alvarado-Balderrama L."/>
            <person name="Bauser C.A."/>
            <person name="Becker C."/>
            <person name="Birren B.W."/>
            <person name="Chen Z."/>
            <person name="Choi J."/>
            <person name="Crouch J.A."/>
            <person name="Duvick J.P."/>
            <person name="Farman M.A."/>
            <person name="Gan P."/>
            <person name="Heiman D."/>
            <person name="Henrissat B."/>
            <person name="Howard R.J."/>
            <person name="Kabbage M."/>
            <person name="Koch C."/>
            <person name="Kracher B."/>
            <person name="Kubo Y."/>
            <person name="Law A.D."/>
            <person name="Lebrun M.-H."/>
            <person name="Lee Y.-H."/>
            <person name="Miyara I."/>
            <person name="Moore N."/>
            <person name="Neumann U."/>
            <person name="Nordstroem K."/>
            <person name="Panaccione D.G."/>
            <person name="Panstruga R."/>
            <person name="Place M."/>
            <person name="Proctor R.H."/>
            <person name="Prusky D."/>
            <person name="Rech G."/>
            <person name="Reinhardt R."/>
            <person name="Rollins J.A."/>
            <person name="Rounsley S."/>
            <person name="Schardl C.L."/>
            <person name="Schwartz D.C."/>
            <person name="Shenoy N."/>
            <person name="Shirasu K."/>
            <person name="Sikhakolli U.R."/>
            <person name="Stueber K."/>
            <person name="Sukno S.A."/>
            <person name="Sweigard J.A."/>
            <person name="Takano Y."/>
            <person name="Takahara H."/>
            <person name="Trail F."/>
            <person name="van der Does H.C."/>
            <person name="Voll L.M."/>
            <person name="Will I."/>
            <person name="Young S."/>
            <person name="Zeng Q."/>
            <person name="Zhang J."/>
            <person name="Zhou S."/>
            <person name="Dickman M.B."/>
            <person name="Schulze-Lefert P."/>
            <person name="Ver Loren van Themaat E."/>
            <person name="Ma L.-J."/>
            <person name="Vaillancourt L.J."/>
        </authorList>
    </citation>
    <scope>NUCLEOTIDE SEQUENCE [LARGE SCALE GENOMIC DNA]</scope>
    <source>
        <strain evidence="2">IMI 349063</strain>
    </source>
</reference>
<protein>
    <submittedName>
        <fullName evidence="1">Uncharacterized protein</fullName>
    </submittedName>
</protein>
<dbReference type="EMBL" id="CACQ02003750">
    <property type="protein sequence ID" value="CCF39881.1"/>
    <property type="molecule type" value="Genomic_DNA"/>
</dbReference>
<sequence>MSLKLLTPLCDAFWGLVPLQKSFVLEKLLVSFGPRPVGPEKLHNNMVTLFTSKLDGSNILTTAAAAGFDPRVEKQLHHVQPPMFGRSF</sequence>
<accession>H1VI28</accession>
<evidence type="ECO:0000313" key="2">
    <source>
        <dbReference type="Proteomes" id="UP000007174"/>
    </source>
</evidence>
<name>H1VI28_COLHI</name>
<gene>
    <name evidence="1" type="ORF">CH063_10594</name>
</gene>
<dbReference type="Proteomes" id="UP000007174">
    <property type="component" value="Unassembled WGS sequence"/>
</dbReference>
<evidence type="ECO:0000313" key="1">
    <source>
        <dbReference type="EMBL" id="CCF39881.1"/>
    </source>
</evidence>
<dbReference type="AlphaFoldDB" id="H1VI28"/>
<dbReference type="HOGENOM" id="CLU_2468953_0_0_1"/>